<evidence type="ECO:0000256" key="4">
    <source>
        <dbReference type="ARBA" id="ARBA00022989"/>
    </source>
</evidence>
<feature type="transmembrane region" description="Helical" evidence="7">
    <location>
        <begin position="38"/>
        <end position="59"/>
    </location>
</feature>
<dbReference type="PANTHER" id="PTHR21716">
    <property type="entry name" value="TRANSMEMBRANE PROTEIN"/>
    <property type="match status" value="1"/>
</dbReference>
<keyword evidence="9" id="KW-1185">Reference proteome</keyword>
<dbReference type="InterPro" id="IPR002549">
    <property type="entry name" value="AI-2E-like"/>
</dbReference>
<comment type="similarity">
    <text evidence="2">Belongs to the autoinducer-2 exporter (AI-2E) (TC 2.A.86) family.</text>
</comment>
<keyword evidence="5 7" id="KW-0472">Membrane</keyword>
<accession>A0AAE3NSI7</accession>
<sequence>MSEHDPDRPLTLPGFLIVVLVAVGAVAIGAILHLAEPVLAPMTLALVTGVILSPIAVSWERIGIPSALGATLNLFVALVAIGGILFLLQPVAMRLVEQAPKVIADVEETLEDVRDAMRGVEEVSKDVADAILMEEGEGEGDSPPASAPPEETAEDSPKEEAADAVPSVADALWLAPSILGQMAVFAGTLFFFLATRGDIYRWTARRLPLGKSPEDRAEMLLEAERRVSRYFLTISMINAGLGLAVFIALRQLGLPGAPVWGLVAFLANFVLYLGPACFFLAMLYAGVANFDGPMALVPALCYVALNFTEAQFVTPSLVGRQMQLNPLVVFLSVVFGIWMWGPVGGIVAIPLLVWLLVLGDADPEPEAETERAEGL</sequence>
<comment type="subcellular location">
    <subcellularLocation>
        <location evidence="1">Membrane</location>
        <topology evidence="1">Multi-pass membrane protein</topology>
    </subcellularLocation>
</comment>
<dbReference type="Proteomes" id="UP001220964">
    <property type="component" value="Unassembled WGS sequence"/>
</dbReference>
<feature type="transmembrane region" description="Helical" evidence="7">
    <location>
        <begin position="12"/>
        <end position="32"/>
    </location>
</feature>
<reference evidence="8" key="1">
    <citation type="submission" date="2023-03" db="EMBL/GenBank/DDBJ databases">
        <title>Multiphase analysis and comparison of six strains from genera Psychromarinibacter, Lutimaribacter, and Maritimibacter, including a novel species: Psychromarinibacter sediminicola sp. nov.</title>
        <authorList>
            <person name="Wang Y.-H."/>
            <person name="Ye M.-Q."/>
            <person name="Du Z.-J."/>
        </authorList>
    </citation>
    <scope>NUCLEOTIDE SEQUENCE</scope>
    <source>
        <strain evidence="8">C21-152</strain>
    </source>
</reference>
<dbReference type="AlphaFoldDB" id="A0AAE3NSI7"/>
<dbReference type="PANTHER" id="PTHR21716:SF16">
    <property type="entry name" value="BLL1467 PROTEIN"/>
    <property type="match status" value="1"/>
</dbReference>
<organism evidence="8 9">
    <name type="scientific">Psychromarinibacter sediminicola</name>
    <dbReference type="NCBI Taxonomy" id="3033385"/>
    <lineage>
        <taxon>Bacteria</taxon>
        <taxon>Pseudomonadati</taxon>
        <taxon>Pseudomonadota</taxon>
        <taxon>Alphaproteobacteria</taxon>
        <taxon>Rhodobacterales</taxon>
        <taxon>Paracoccaceae</taxon>
        <taxon>Psychromarinibacter</taxon>
    </lineage>
</organism>
<dbReference type="GO" id="GO:0016020">
    <property type="term" value="C:membrane"/>
    <property type="evidence" value="ECO:0007669"/>
    <property type="project" value="UniProtKB-SubCell"/>
</dbReference>
<feature type="compositionally biased region" description="Low complexity" evidence="6">
    <location>
        <begin position="141"/>
        <end position="150"/>
    </location>
</feature>
<dbReference type="Pfam" id="PF01594">
    <property type="entry name" value="AI-2E_transport"/>
    <property type="match status" value="1"/>
</dbReference>
<feature type="transmembrane region" description="Helical" evidence="7">
    <location>
        <begin position="261"/>
        <end position="285"/>
    </location>
</feature>
<keyword evidence="4 7" id="KW-1133">Transmembrane helix</keyword>
<gene>
    <name evidence="8" type="ORF">P1J78_08860</name>
</gene>
<evidence type="ECO:0000256" key="6">
    <source>
        <dbReference type="SAM" id="MobiDB-lite"/>
    </source>
</evidence>
<evidence type="ECO:0000256" key="2">
    <source>
        <dbReference type="ARBA" id="ARBA00009773"/>
    </source>
</evidence>
<dbReference type="EMBL" id="JARGYC010000018">
    <property type="protein sequence ID" value="MDF0600839.1"/>
    <property type="molecule type" value="Genomic_DNA"/>
</dbReference>
<feature type="region of interest" description="Disordered" evidence="6">
    <location>
        <begin position="135"/>
        <end position="161"/>
    </location>
</feature>
<name>A0AAE3NSI7_9RHOB</name>
<keyword evidence="3 7" id="KW-0812">Transmembrane</keyword>
<feature type="transmembrane region" description="Helical" evidence="7">
    <location>
        <begin position="327"/>
        <end position="357"/>
    </location>
</feature>
<feature type="transmembrane region" description="Helical" evidence="7">
    <location>
        <begin position="71"/>
        <end position="92"/>
    </location>
</feature>
<dbReference type="GO" id="GO:0055085">
    <property type="term" value="P:transmembrane transport"/>
    <property type="evidence" value="ECO:0007669"/>
    <property type="project" value="TreeGrafter"/>
</dbReference>
<feature type="transmembrane region" description="Helical" evidence="7">
    <location>
        <begin position="173"/>
        <end position="195"/>
    </location>
</feature>
<evidence type="ECO:0000256" key="1">
    <source>
        <dbReference type="ARBA" id="ARBA00004141"/>
    </source>
</evidence>
<evidence type="ECO:0000313" key="9">
    <source>
        <dbReference type="Proteomes" id="UP001220964"/>
    </source>
</evidence>
<dbReference type="RefSeq" id="WP_275566979.1">
    <property type="nucleotide sequence ID" value="NZ_JARGYC010000018.1"/>
</dbReference>
<evidence type="ECO:0000256" key="5">
    <source>
        <dbReference type="ARBA" id="ARBA00023136"/>
    </source>
</evidence>
<evidence type="ECO:0000256" key="7">
    <source>
        <dbReference type="SAM" id="Phobius"/>
    </source>
</evidence>
<feature type="transmembrane region" description="Helical" evidence="7">
    <location>
        <begin position="230"/>
        <end position="249"/>
    </location>
</feature>
<protein>
    <submittedName>
        <fullName evidence="8">AI-2E family transporter</fullName>
    </submittedName>
</protein>
<proteinExistence type="inferred from homology"/>
<evidence type="ECO:0000313" key="8">
    <source>
        <dbReference type="EMBL" id="MDF0600839.1"/>
    </source>
</evidence>
<evidence type="ECO:0000256" key="3">
    <source>
        <dbReference type="ARBA" id="ARBA00022692"/>
    </source>
</evidence>
<comment type="caution">
    <text evidence="8">The sequence shown here is derived from an EMBL/GenBank/DDBJ whole genome shotgun (WGS) entry which is preliminary data.</text>
</comment>